<reference evidence="1 2" key="1">
    <citation type="submission" date="2018-09" db="EMBL/GenBank/DDBJ databases">
        <authorList>
            <person name="Grouzdev D.S."/>
            <person name="Krutkina M.S."/>
        </authorList>
    </citation>
    <scope>NUCLEOTIDE SEQUENCE [LARGE SCALE GENOMIC DNA]</scope>
    <source>
        <strain evidence="1 2">RmlP001</strain>
    </source>
</reference>
<proteinExistence type="predicted"/>
<protein>
    <submittedName>
        <fullName evidence="1">Uncharacterized protein</fullName>
    </submittedName>
</protein>
<evidence type="ECO:0000313" key="2">
    <source>
        <dbReference type="Proteomes" id="UP000289411"/>
    </source>
</evidence>
<name>A0A4V1RIS1_9HYPH</name>
<keyword evidence="2" id="KW-1185">Reference proteome</keyword>
<comment type="caution">
    <text evidence="1">The sequence shown here is derived from an EMBL/GenBank/DDBJ whole genome shotgun (WGS) entry which is preliminary data.</text>
</comment>
<dbReference type="Proteomes" id="UP000289411">
    <property type="component" value="Unassembled WGS sequence"/>
</dbReference>
<dbReference type="OrthoDB" id="8371609at2"/>
<organism evidence="1 2">
    <name type="scientific">Lichenibacterium ramalinae</name>
    <dbReference type="NCBI Taxonomy" id="2316527"/>
    <lineage>
        <taxon>Bacteria</taxon>
        <taxon>Pseudomonadati</taxon>
        <taxon>Pseudomonadota</taxon>
        <taxon>Alphaproteobacteria</taxon>
        <taxon>Hyphomicrobiales</taxon>
        <taxon>Lichenihabitantaceae</taxon>
        <taxon>Lichenibacterium</taxon>
    </lineage>
</organism>
<reference evidence="1 2" key="2">
    <citation type="submission" date="2019-02" db="EMBL/GenBank/DDBJ databases">
        <title>'Lichenibacterium ramalinii' gen. nov. sp. nov., 'Lichenibacterium minor' gen. nov. sp. nov.</title>
        <authorList>
            <person name="Pankratov T."/>
        </authorList>
    </citation>
    <scope>NUCLEOTIDE SEQUENCE [LARGE SCALE GENOMIC DNA]</scope>
    <source>
        <strain evidence="1 2">RmlP001</strain>
    </source>
</reference>
<gene>
    <name evidence="1" type="ORF">D3272_09925</name>
</gene>
<sequence>MFECWVYKDEPHVRLVVKAGAMLPTELGHKDWTLLGPWDAAPDTAHEVEHRGFHFFKVDEAVDPSHFKDAAASGN</sequence>
<evidence type="ECO:0000313" key="1">
    <source>
        <dbReference type="EMBL" id="RYB05262.1"/>
    </source>
</evidence>
<dbReference type="EMBL" id="QYBC01000007">
    <property type="protein sequence ID" value="RYB05262.1"/>
    <property type="molecule type" value="Genomic_DNA"/>
</dbReference>
<accession>A0A4V1RIS1</accession>
<dbReference type="AlphaFoldDB" id="A0A4V1RIS1"/>
<dbReference type="RefSeq" id="WP_129219011.1">
    <property type="nucleotide sequence ID" value="NZ_QYBC01000007.1"/>
</dbReference>